<evidence type="ECO:0000313" key="3">
    <source>
        <dbReference type="Proteomes" id="UP001601058"/>
    </source>
</evidence>
<feature type="transmembrane region" description="Helical" evidence="1">
    <location>
        <begin position="158"/>
        <end position="178"/>
    </location>
</feature>
<comment type="caution">
    <text evidence="2">The sequence shown here is derived from an EMBL/GenBank/DDBJ whole genome shotgun (WGS) entry which is preliminary data.</text>
</comment>
<proteinExistence type="predicted"/>
<feature type="transmembrane region" description="Helical" evidence="1">
    <location>
        <begin position="126"/>
        <end position="146"/>
    </location>
</feature>
<feature type="transmembrane region" description="Helical" evidence="1">
    <location>
        <begin position="198"/>
        <end position="219"/>
    </location>
</feature>
<reference evidence="2 3" key="1">
    <citation type="submission" date="2024-08" db="EMBL/GenBank/DDBJ databases">
        <title>Two novel Cytobacillus novel species.</title>
        <authorList>
            <person name="Liu G."/>
        </authorList>
    </citation>
    <scope>NUCLEOTIDE SEQUENCE [LARGE SCALE GENOMIC DNA]</scope>
    <source>
        <strain evidence="2 3">FJAT-53684</strain>
    </source>
</reference>
<keyword evidence="1" id="KW-1133">Transmembrane helix</keyword>
<protein>
    <submittedName>
        <fullName evidence="2">Uncharacterized protein</fullName>
    </submittedName>
</protein>
<sequence>MHNSYWFLALIISSIIIFIFILFKRRNTETLFLLLAMIGLGFIIETVIFTFLGSYEYYPNFIKDHPYYDNNLGAFTSNAFALPVIATLISTFSLNWIWMIVFAGVFVSIEWLFLKLQIYSHNWWKLGYTGFGLPIYFATAKVFYQWILNLSKGFKQNLILYLIIGAISCSTHLLPIIFFSNRIYSPGWFANLEHDTTAFSVIFYLCDSLYYCLIININWKKKWVKYALTGLLMYAVNQLLVSFGILQSLVWWDPFYYIGLPLLLIFLTGIIDKRLSMTLS</sequence>
<dbReference type="RefSeq" id="WP_389221474.1">
    <property type="nucleotide sequence ID" value="NZ_JBIACJ010000008.1"/>
</dbReference>
<evidence type="ECO:0000256" key="1">
    <source>
        <dbReference type="SAM" id="Phobius"/>
    </source>
</evidence>
<organism evidence="2 3">
    <name type="scientific">Cytobacillus mangrovibacter</name>
    <dbReference type="NCBI Taxonomy" id="3299024"/>
    <lineage>
        <taxon>Bacteria</taxon>
        <taxon>Bacillati</taxon>
        <taxon>Bacillota</taxon>
        <taxon>Bacilli</taxon>
        <taxon>Bacillales</taxon>
        <taxon>Bacillaceae</taxon>
        <taxon>Cytobacillus</taxon>
    </lineage>
</organism>
<feature type="transmembrane region" description="Helical" evidence="1">
    <location>
        <begin position="96"/>
        <end position="114"/>
    </location>
</feature>
<accession>A0ABW6K0R6</accession>
<dbReference type="EMBL" id="JBIACJ010000008">
    <property type="protein sequence ID" value="MFE8697754.1"/>
    <property type="molecule type" value="Genomic_DNA"/>
</dbReference>
<evidence type="ECO:0000313" key="2">
    <source>
        <dbReference type="EMBL" id="MFE8697754.1"/>
    </source>
</evidence>
<feature type="transmembrane region" description="Helical" evidence="1">
    <location>
        <begin position="6"/>
        <end position="23"/>
    </location>
</feature>
<feature type="transmembrane region" description="Helical" evidence="1">
    <location>
        <begin position="231"/>
        <end position="249"/>
    </location>
</feature>
<feature type="transmembrane region" description="Helical" evidence="1">
    <location>
        <begin position="72"/>
        <end position="89"/>
    </location>
</feature>
<feature type="transmembrane region" description="Helical" evidence="1">
    <location>
        <begin position="255"/>
        <end position="271"/>
    </location>
</feature>
<feature type="transmembrane region" description="Helical" evidence="1">
    <location>
        <begin position="30"/>
        <end position="52"/>
    </location>
</feature>
<dbReference type="Proteomes" id="UP001601058">
    <property type="component" value="Unassembled WGS sequence"/>
</dbReference>
<keyword evidence="1" id="KW-0472">Membrane</keyword>
<keyword evidence="3" id="KW-1185">Reference proteome</keyword>
<keyword evidence="1" id="KW-0812">Transmembrane</keyword>
<gene>
    <name evidence="2" type="ORF">ACFYKT_15550</name>
</gene>
<name>A0ABW6K0R6_9BACI</name>